<dbReference type="GO" id="GO:0045254">
    <property type="term" value="C:pyruvate dehydrogenase complex"/>
    <property type="evidence" value="ECO:0000318"/>
    <property type="project" value="GO_Central"/>
</dbReference>
<dbReference type="HOGENOM" id="CLU_016733_10_2_1"/>
<dbReference type="InParanoid" id="D8RZW8"/>
<feature type="domain" description="Lipoyl-binding" evidence="6">
    <location>
        <begin position="125"/>
        <end position="201"/>
    </location>
</feature>
<dbReference type="InterPro" id="IPR000089">
    <property type="entry name" value="Biotin_lipoyl"/>
</dbReference>
<dbReference type="SUPFAM" id="SSF52777">
    <property type="entry name" value="CoA-dependent acyltransferases"/>
    <property type="match status" value="1"/>
</dbReference>
<keyword evidence="9" id="KW-1185">Reference proteome</keyword>
<dbReference type="PROSITE" id="PS50968">
    <property type="entry name" value="BIOTINYL_LIPOYL"/>
    <property type="match status" value="2"/>
</dbReference>
<dbReference type="SUPFAM" id="SSF51230">
    <property type="entry name" value="Single hybrid motif"/>
    <property type="match status" value="2"/>
</dbReference>
<gene>
    <name evidence="8" type="ORF">SELMODRAFT_105711</name>
</gene>
<dbReference type="OMA" id="ETNSFWM"/>
<dbReference type="InterPro" id="IPR036625">
    <property type="entry name" value="E3-bd_dom_sf"/>
</dbReference>
<dbReference type="FunFam" id="2.40.50.100:FF:000010">
    <property type="entry name" value="Acetyltransferase component of pyruvate dehydrogenase complex"/>
    <property type="match status" value="2"/>
</dbReference>
<dbReference type="Gene3D" id="3.30.559.10">
    <property type="entry name" value="Chloramphenicol acetyltransferase-like domain"/>
    <property type="match status" value="1"/>
</dbReference>
<dbReference type="InterPro" id="IPR045257">
    <property type="entry name" value="E2/Pdx1"/>
</dbReference>
<dbReference type="FunCoup" id="D8RZW8">
    <property type="interactions" value="1835"/>
</dbReference>
<comment type="similarity">
    <text evidence="1 4">Belongs to the 2-oxoacid dehydrogenase family.</text>
</comment>
<sequence length="605" mass="64224">VLGMPALSPTMTQGNVIQWKKKEGDKVSPGDVLCVIETDKATVDFESVEEGFLAKILVPGGTNNVSVGQTIGVMVEDSSDIGKVSSSDFAAPPAAKKEAQPSSKPSSTAQQANVKPPPASNLPPHIVLGMPALSPTMTQGNIVEWKKKERDKVSAGDVLCTIETDKATVDFESVEEGYLAKIASPSGSKNVPIGQTIGVMVRDSTPCSGQPPATKTEGKPQADASSKVSVMSKPPAAAGSKALSRVGPSVRRLLAESGLDASSINGTGPRGVVLKGDVLAAIKGGTKPGKPPKDAKSRPSPPTSLDFEDIPTSQIRRIIAKRLIESKFGIPHFYISADAILDSTLLLRKEMKEKHGAAVSVNDFVIRATALALRSVPEANAFWDEKAEEIVFHKTIDISIAVATDKGLITPIVKNADLKTLSAISTEVKALAERARTGKLKPEEFQGGTFSISNLGMFPVDRFCAIINPPQACILAVGKGEKVVVWEDCSESGGRPRTVTKMGMTLSADNRVFDTTIAGKSTPFFLPSRHKLLFPSFRSAARGSLSQFAGPGEDAAVKILVRKFLFLDHDGGDGVNSIRNVVAGLPWTIETRNKRRPPRCVPRIL</sequence>
<feature type="compositionally biased region" description="Low complexity" evidence="5">
    <location>
        <begin position="90"/>
        <end position="107"/>
    </location>
</feature>
<evidence type="ECO:0000256" key="1">
    <source>
        <dbReference type="ARBA" id="ARBA00007317"/>
    </source>
</evidence>
<evidence type="ECO:0000313" key="8">
    <source>
        <dbReference type="EMBL" id="EFJ22370.1"/>
    </source>
</evidence>
<dbReference type="Pfam" id="PF00364">
    <property type="entry name" value="Biotin_lipoyl"/>
    <property type="match status" value="2"/>
</dbReference>
<dbReference type="PROSITE" id="PS51826">
    <property type="entry name" value="PSBD"/>
    <property type="match status" value="1"/>
</dbReference>
<dbReference type="Pfam" id="PF02817">
    <property type="entry name" value="E3_binding"/>
    <property type="match status" value="1"/>
</dbReference>
<dbReference type="Proteomes" id="UP000001514">
    <property type="component" value="Unassembled WGS sequence"/>
</dbReference>
<name>D8RZW8_SELML</name>
<dbReference type="SUPFAM" id="SSF47005">
    <property type="entry name" value="Peripheral subunit-binding domain of 2-oxo acid dehydrogenase complex"/>
    <property type="match status" value="1"/>
</dbReference>
<evidence type="ECO:0000256" key="2">
    <source>
        <dbReference type="ARBA" id="ARBA00022823"/>
    </source>
</evidence>
<dbReference type="InterPro" id="IPR023213">
    <property type="entry name" value="CAT-like_dom_sf"/>
</dbReference>
<organism evidence="9">
    <name type="scientific">Selaginella moellendorffii</name>
    <name type="common">Spikemoss</name>
    <dbReference type="NCBI Taxonomy" id="88036"/>
    <lineage>
        <taxon>Eukaryota</taxon>
        <taxon>Viridiplantae</taxon>
        <taxon>Streptophyta</taxon>
        <taxon>Embryophyta</taxon>
        <taxon>Tracheophyta</taxon>
        <taxon>Lycopodiopsida</taxon>
        <taxon>Selaginellales</taxon>
        <taxon>Selaginellaceae</taxon>
        <taxon>Selaginella</taxon>
    </lineage>
</organism>
<feature type="region of interest" description="Disordered" evidence="5">
    <location>
        <begin position="283"/>
        <end position="307"/>
    </location>
</feature>
<dbReference type="eggNOG" id="KOG0557">
    <property type="taxonomic scope" value="Eukaryota"/>
</dbReference>
<feature type="non-terminal residue" evidence="8">
    <location>
        <position position="1"/>
    </location>
</feature>
<feature type="region of interest" description="Disordered" evidence="5">
    <location>
        <begin position="84"/>
        <end position="125"/>
    </location>
</feature>
<dbReference type="PANTHER" id="PTHR23151:SF90">
    <property type="entry name" value="DIHYDROLIPOYLLYSINE-RESIDUE ACETYLTRANSFERASE COMPONENT OF PYRUVATE DEHYDROGENASE COMPLEX, MITOCHONDRIAL-RELATED"/>
    <property type="match status" value="1"/>
</dbReference>
<dbReference type="PANTHER" id="PTHR23151">
    <property type="entry name" value="DIHYDROLIPOAMIDE ACETYL/SUCCINYL-TRANSFERASE-RELATED"/>
    <property type="match status" value="1"/>
</dbReference>
<dbReference type="InterPro" id="IPR001078">
    <property type="entry name" value="2-oxoacid_DH_actylTfrase"/>
</dbReference>
<dbReference type="Gene3D" id="4.10.320.10">
    <property type="entry name" value="E3-binding domain"/>
    <property type="match status" value="1"/>
</dbReference>
<dbReference type="InterPro" id="IPR011053">
    <property type="entry name" value="Single_hybrid_motif"/>
</dbReference>
<evidence type="ECO:0000256" key="5">
    <source>
        <dbReference type="SAM" id="MobiDB-lite"/>
    </source>
</evidence>
<evidence type="ECO:0000313" key="9">
    <source>
        <dbReference type="Proteomes" id="UP000001514"/>
    </source>
</evidence>
<accession>D8RZW8</accession>
<proteinExistence type="inferred from homology"/>
<dbReference type="EMBL" id="GL377596">
    <property type="protein sequence ID" value="EFJ22370.1"/>
    <property type="molecule type" value="Genomic_DNA"/>
</dbReference>
<evidence type="ECO:0000259" key="6">
    <source>
        <dbReference type="PROSITE" id="PS50968"/>
    </source>
</evidence>
<dbReference type="GO" id="GO:0006086">
    <property type="term" value="P:pyruvate decarboxylation to acetyl-CoA"/>
    <property type="evidence" value="ECO:0007669"/>
    <property type="project" value="InterPro"/>
</dbReference>
<dbReference type="InterPro" id="IPR003016">
    <property type="entry name" value="2-oxoA_DH_lipoyl-BS"/>
</dbReference>
<dbReference type="PROSITE" id="PS00189">
    <property type="entry name" value="LIPOYL"/>
    <property type="match status" value="1"/>
</dbReference>
<evidence type="ECO:0000256" key="4">
    <source>
        <dbReference type="RuleBase" id="RU003423"/>
    </source>
</evidence>
<evidence type="ECO:0000259" key="7">
    <source>
        <dbReference type="PROSITE" id="PS51826"/>
    </source>
</evidence>
<dbReference type="GO" id="GO:0016746">
    <property type="term" value="F:acyltransferase activity"/>
    <property type="evidence" value="ECO:0007669"/>
    <property type="project" value="UniProtKB-KW"/>
</dbReference>
<dbReference type="AlphaFoldDB" id="D8RZW8"/>
<dbReference type="GO" id="GO:0005739">
    <property type="term" value="C:mitochondrion"/>
    <property type="evidence" value="ECO:0000318"/>
    <property type="project" value="GO_Central"/>
</dbReference>
<feature type="domain" description="Lipoyl-binding" evidence="6">
    <location>
        <begin position="1"/>
        <end position="75"/>
    </location>
</feature>
<dbReference type="KEGG" id="smo:SELMODRAFT_105711"/>
<dbReference type="CDD" id="cd06849">
    <property type="entry name" value="lipoyl_domain"/>
    <property type="match status" value="2"/>
</dbReference>
<protein>
    <recommendedName>
        <fullName evidence="4">Dihydrolipoamide acetyltransferase component of pyruvate dehydrogenase complex</fullName>
        <ecNumber evidence="4">2.3.1.-</ecNumber>
    </recommendedName>
</protein>
<dbReference type="InterPro" id="IPR004167">
    <property type="entry name" value="PSBD"/>
</dbReference>
<keyword evidence="4" id="KW-0808">Transferase</keyword>
<dbReference type="EC" id="2.3.1.-" evidence="4"/>
<dbReference type="STRING" id="88036.D8RZW8"/>
<feature type="region of interest" description="Disordered" evidence="5">
    <location>
        <begin position="204"/>
        <end position="244"/>
    </location>
</feature>
<keyword evidence="3" id="KW-0809">Transit peptide</keyword>
<keyword evidence="2 4" id="KW-0450">Lipoyl</keyword>
<dbReference type="Gene3D" id="2.40.50.100">
    <property type="match status" value="2"/>
</dbReference>
<dbReference type="Gramene" id="EFJ22370">
    <property type="protein sequence ID" value="EFJ22370"/>
    <property type="gene ID" value="SELMODRAFT_105711"/>
</dbReference>
<feature type="domain" description="Peripheral subunit-binding (PSBD)" evidence="7">
    <location>
        <begin position="245"/>
        <end position="282"/>
    </location>
</feature>
<keyword evidence="4" id="KW-0012">Acyltransferase</keyword>
<comment type="cofactor">
    <cofactor evidence="4">
        <name>(R)-lipoate</name>
        <dbReference type="ChEBI" id="CHEBI:83088"/>
    </cofactor>
</comment>
<evidence type="ECO:0000256" key="3">
    <source>
        <dbReference type="ARBA" id="ARBA00022946"/>
    </source>
</evidence>
<dbReference type="Pfam" id="PF00198">
    <property type="entry name" value="2-oxoacid_dh"/>
    <property type="match status" value="1"/>
</dbReference>
<reference evidence="8 9" key="1">
    <citation type="journal article" date="2011" name="Science">
        <title>The Selaginella genome identifies genetic changes associated with the evolution of vascular plants.</title>
        <authorList>
            <person name="Banks J.A."/>
            <person name="Nishiyama T."/>
            <person name="Hasebe M."/>
            <person name="Bowman J.L."/>
            <person name="Gribskov M."/>
            <person name="dePamphilis C."/>
            <person name="Albert V.A."/>
            <person name="Aono N."/>
            <person name="Aoyama T."/>
            <person name="Ambrose B.A."/>
            <person name="Ashton N.W."/>
            <person name="Axtell M.J."/>
            <person name="Barker E."/>
            <person name="Barker M.S."/>
            <person name="Bennetzen J.L."/>
            <person name="Bonawitz N.D."/>
            <person name="Chapple C."/>
            <person name="Cheng C."/>
            <person name="Correa L.G."/>
            <person name="Dacre M."/>
            <person name="DeBarry J."/>
            <person name="Dreyer I."/>
            <person name="Elias M."/>
            <person name="Engstrom E.M."/>
            <person name="Estelle M."/>
            <person name="Feng L."/>
            <person name="Finet C."/>
            <person name="Floyd S.K."/>
            <person name="Frommer W.B."/>
            <person name="Fujita T."/>
            <person name="Gramzow L."/>
            <person name="Gutensohn M."/>
            <person name="Harholt J."/>
            <person name="Hattori M."/>
            <person name="Heyl A."/>
            <person name="Hirai T."/>
            <person name="Hiwatashi Y."/>
            <person name="Ishikawa M."/>
            <person name="Iwata M."/>
            <person name="Karol K.G."/>
            <person name="Koehler B."/>
            <person name="Kolukisaoglu U."/>
            <person name="Kubo M."/>
            <person name="Kurata T."/>
            <person name="Lalonde S."/>
            <person name="Li K."/>
            <person name="Li Y."/>
            <person name="Litt A."/>
            <person name="Lyons E."/>
            <person name="Manning G."/>
            <person name="Maruyama T."/>
            <person name="Michael T.P."/>
            <person name="Mikami K."/>
            <person name="Miyazaki S."/>
            <person name="Morinaga S."/>
            <person name="Murata T."/>
            <person name="Mueller-Roeber B."/>
            <person name="Nelson D.R."/>
            <person name="Obara M."/>
            <person name="Oguri Y."/>
            <person name="Olmstead R.G."/>
            <person name="Onodera N."/>
            <person name="Petersen B.L."/>
            <person name="Pils B."/>
            <person name="Prigge M."/>
            <person name="Rensing S.A."/>
            <person name="Riano-Pachon D.M."/>
            <person name="Roberts A.W."/>
            <person name="Sato Y."/>
            <person name="Scheller H.V."/>
            <person name="Schulz B."/>
            <person name="Schulz C."/>
            <person name="Shakirov E.V."/>
            <person name="Shibagaki N."/>
            <person name="Shinohara N."/>
            <person name="Shippen D.E."/>
            <person name="Soerensen I."/>
            <person name="Sotooka R."/>
            <person name="Sugimoto N."/>
            <person name="Sugita M."/>
            <person name="Sumikawa N."/>
            <person name="Tanurdzic M."/>
            <person name="Theissen G."/>
            <person name="Ulvskov P."/>
            <person name="Wakazuki S."/>
            <person name="Weng J.K."/>
            <person name="Willats W.W."/>
            <person name="Wipf D."/>
            <person name="Wolf P.G."/>
            <person name="Yang L."/>
            <person name="Zimmer A.D."/>
            <person name="Zhu Q."/>
            <person name="Mitros T."/>
            <person name="Hellsten U."/>
            <person name="Loque D."/>
            <person name="Otillar R."/>
            <person name="Salamov A."/>
            <person name="Schmutz J."/>
            <person name="Shapiro H."/>
            <person name="Lindquist E."/>
            <person name="Lucas S."/>
            <person name="Rokhsar D."/>
            <person name="Grigoriev I.V."/>
        </authorList>
    </citation>
    <scope>NUCLEOTIDE SEQUENCE [LARGE SCALE GENOMIC DNA]</scope>
</reference>